<keyword evidence="2" id="KW-1185">Reference proteome</keyword>
<accession>A0ACC0BUU2</accession>
<reference evidence="2" key="1">
    <citation type="journal article" date="2023" name="Nat. Plants">
        <title>Single-cell RNA sequencing provides a high-resolution roadmap for understanding the multicellular compartmentation of specialized metabolism.</title>
        <authorList>
            <person name="Sun S."/>
            <person name="Shen X."/>
            <person name="Li Y."/>
            <person name="Li Y."/>
            <person name="Wang S."/>
            <person name="Li R."/>
            <person name="Zhang H."/>
            <person name="Shen G."/>
            <person name="Guo B."/>
            <person name="Wei J."/>
            <person name="Xu J."/>
            <person name="St-Pierre B."/>
            <person name="Chen S."/>
            <person name="Sun C."/>
        </authorList>
    </citation>
    <scope>NUCLEOTIDE SEQUENCE [LARGE SCALE GENOMIC DNA]</scope>
</reference>
<comment type="caution">
    <text evidence="1">The sequence shown here is derived from an EMBL/GenBank/DDBJ whole genome shotgun (WGS) entry which is preliminary data.</text>
</comment>
<gene>
    <name evidence="1" type="ORF">M9H77_07317</name>
</gene>
<dbReference type="Proteomes" id="UP001060085">
    <property type="component" value="Linkage Group LG02"/>
</dbReference>
<sequence>MEEEEYKGEEALFEKMLQDLAWHVQIEKSKEASFGGFAALIQKDEVILDPITDSSVVGYTLPSTVDSTVVGRVLAKERIEHLTYRRLARNFLNLQFKSPSLISKILFLPLGANSIFGVSWESRFLLRVLRIGLKTFKLNMEDDLHNVQQALEGLEQQLSCLVKGLKDLKREEEAILEQISRRNLG</sequence>
<evidence type="ECO:0000313" key="1">
    <source>
        <dbReference type="EMBL" id="KAI5676367.1"/>
    </source>
</evidence>
<dbReference type="EMBL" id="CM044702">
    <property type="protein sequence ID" value="KAI5676367.1"/>
    <property type="molecule type" value="Genomic_DNA"/>
</dbReference>
<name>A0ACC0BUU2_CATRO</name>
<protein>
    <submittedName>
        <fullName evidence="1">Uncharacterized protein</fullName>
    </submittedName>
</protein>
<proteinExistence type="predicted"/>
<evidence type="ECO:0000313" key="2">
    <source>
        <dbReference type="Proteomes" id="UP001060085"/>
    </source>
</evidence>
<organism evidence="1 2">
    <name type="scientific">Catharanthus roseus</name>
    <name type="common">Madagascar periwinkle</name>
    <name type="synonym">Vinca rosea</name>
    <dbReference type="NCBI Taxonomy" id="4058"/>
    <lineage>
        <taxon>Eukaryota</taxon>
        <taxon>Viridiplantae</taxon>
        <taxon>Streptophyta</taxon>
        <taxon>Embryophyta</taxon>
        <taxon>Tracheophyta</taxon>
        <taxon>Spermatophyta</taxon>
        <taxon>Magnoliopsida</taxon>
        <taxon>eudicotyledons</taxon>
        <taxon>Gunneridae</taxon>
        <taxon>Pentapetalae</taxon>
        <taxon>asterids</taxon>
        <taxon>lamiids</taxon>
        <taxon>Gentianales</taxon>
        <taxon>Apocynaceae</taxon>
        <taxon>Rauvolfioideae</taxon>
        <taxon>Vinceae</taxon>
        <taxon>Catharanthinae</taxon>
        <taxon>Catharanthus</taxon>
    </lineage>
</organism>